<gene>
    <name evidence="1" type="ORF">GII30_00065</name>
</gene>
<protein>
    <submittedName>
        <fullName evidence="1">Uncharacterized protein</fullName>
    </submittedName>
</protein>
<accession>A0A857M8Q6</accession>
<dbReference type="AlphaFoldDB" id="A0A857M8Q6"/>
<organism evidence="1">
    <name type="scientific">Gordonia amarae</name>
    <dbReference type="NCBI Taxonomy" id="36821"/>
    <lineage>
        <taxon>Bacteria</taxon>
        <taxon>Bacillati</taxon>
        <taxon>Actinomycetota</taxon>
        <taxon>Actinomycetes</taxon>
        <taxon>Mycobacteriales</taxon>
        <taxon>Gordoniaceae</taxon>
        <taxon>Gordonia</taxon>
    </lineage>
</organism>
<proteinExistence type="predicted"/>
<name>A0A857M8Q6_9ACTN</name>
<evidence type="ECO:0000313" key="1">
    <source>
        <dbReference type="EMBL" id="QHN37785.1"/>
    </source>
</evidence>
<dbReference type="RefSeq" id="WP_170319151.1">
    <property type="nucleotide sequence ID" value="NZ_CP045804.1"/>
</dbReference>
<reference evidence="1" key="1">
    <citation type="journal article" date="2021" name="Nat. Microbiol.">
        <title>Cocultivation of an ultrasmall environmental parasitic bacterium with lytic ability against bacteria associated with wastewater foams.</title>
        <authorList>
            <person name="Batinovic S."/>
            <person name="Rose J.J.A."/>
            <person name="Ratcliffe J."/>
            <person name="Seviour R.J."/>
            <person name="Petrovski S."/>
        </authorList>
    </citation>
    <scope>NUCLEOTIDE SEQUENCE</scope>
    <source>
        <strain evidence="1">CON44</strain>
    </source>
</reference>
<sequence length="54" mass="5582">MPAAAVCSVPPADRTSIIPHADEIIDGPAVNVSVGAAPWVPWKRWMAIGCTLAA</sequence>
<dbReference type="EMBL" id="CP045810">
    <property type="protein sequence ID" value="QHN37785.1"/>
    <property type="molecule type" value="Genomic_DNA"/>
</dbReference>